<accession>A0ABR3ZHK7</accession>
<evidence type="ECO:0000313" key="2">
    <source>
        <dbReference type="EMBL" id="KAL1899535.1"/>
    </source>
</evidence>
<feature type="region of interest" description="Disordered" evidence="1">
    <location>
        <begin position="159"/>
        <end position="202"/>
    </location>
</feature>
<dbReference type="SUPFAM" id="SSF48403">
    <property type="entry name" value="Ankyrin repeat"/>
    <property type="match status" value="1"/>
</dbReference>
<dbReference type="InterPro" id="IPR002110">
    <property type="entry name" value="Ankyrin_rpt"/>
</dbReference>
<gene>
    <name evidence="2" type="ORF">Sste5346_002937</name>
</gene>
<evidence type="ECO:0008006" key="4">
    <source>
        <dbReference type="Google" id="ProtNLM"/>
    </source>
</evidence>
<protein>
    <recommendedName>
        <fullName evidence="4">Ankyrin repeat protein</fullName>
    </recommendedName>
</protein>
<organism evidence="2 3">
    <name type="scientific">Sporothrix stenoceras</name>
    <dbReference type="NCBI Taxonomy" id="5173"/>
    <lineage>
        <taxon>Eukaryota</taxon>
        <taxon>Fungi</taxon>
        <taxon>Dikarya</taxon>
        <taxon>Ascomycota</taxon>
        <taxon>Pezizomycotina</taxon>
        <taxon>Sordariomycetes</taxon>
        <taxon>Sordariomycetidae</taxon>
        <taxon>Ophiostomatales</taxon>
        <taxon>Ophiostomataceae</taxon>
        <taxon>Sporothrix</taxon>
    </lineage>
</organism>
<feature type="compositionally biased region" description="Low complexity" evidence="1">
    <location>
        <begin position="171"/>
        <end position="188"/>
    </location>
</feature>
<dbReference type="InterPro" id="IPR036770">
    <property type="entry name" value="Ankyrin_rpt-contain_sf"/>
</dbReference>
<name>A0ABR3ZHK7_9PEZI</name>
<keyword evidence="3" id="KW-1185">Reference proteome</keyword>
<dbReference type="Pfam" id="PF13857">
    <property type="entry name" value="Ank_5"/>
    <property type="match status" value="1"/>
</dbReference>
<sequence length="248" mass="26628">MAPNQYIMAADNSPALLPLLRANPEMAREQDEHGYSLIHAAASYNHLDLLRTLVTELNVPVDLRDEDNETALFVVETVESARCLVEELGLDPSLTGDDGIMAAEKIAGEAEFPAVAEYLMGLQSVLAAANDVLVEGDLPPPPEGMRVTLGTIPVAPSAATVEDAEDGGEGSSRNNNNNNGGEGSSDNNALEEALGGLPDPELRRRIEELATRPDFHTEQGQAELKQLIQDALLGQDLTEDRNVRPRQS</sequence>
<reference evidence="2 3" key="1">
    <citation type="journal article" date="2024" name="IMA Fungus">
        <title>IMA Genome - F19 : A genome assembly and annotation guide to empower mycologists, including annotated draft genome sequences of Ceratocystis pirilliformis, Diaporthe australafricana, Fusarium ophioides, Paecilomyces lecythidis, and Sporothrix stenoceras.</title>
        <authorList>
            <person name="Aylward J."/>
            <person name="Wilson A.M."/>
            <person name="Visagie C.M."/>
            <person name="Spraker J."/>
            <person name="Barnes I."/>
            <person name="Buitendag C."/>
            <person name="Ceriani C."/>
            <person name="Del Mar Angel L."/>
            <person name="du Plessis D."/>
            <person name="Fuchs T."/>
            <person name="Gasser K."/>
            <person name="Kramer D."/>
            <person name="Li W."/>
            <person name="Munsamy K."/>
            <person name="Piso A."/>
            <person name="Price J.L."/>
            <person name="Sonnekus B."/>
            <person name="Thomas C."/>
            <person name="van der Nest A."/>
            <person name="van Dijk A."/>
            <person name="van Heerden A."/>
            <person name="van Vuuren N."/>
            <person name="Yilmaz N."/>
            <person name="Duong T.A."/>
            <person name="van der Merwe N.A."/>
            <person name="Wingfield M.J."/>
            <person name="Wingfield B.D."/>
        </authorList>
    </citation>
    <scope>NUCLEOTIDE SEQUENCE [LARGE SCALE GENOMIC DNA]</scope>
    <source>
        <strain evidence="2 3">CMW 5346</strain>
    </source>
</reference>
<evidence type="ECO:0000256" key="1">
    <source>
        <dbReference type="SAM" id="MobiDB-lite"/>
    </source>
</evidence>
<evidence type="ECO:0000313" key="3">
    <source>
        <dbReference type="Proteomes" id="UP001583186"/>
    </source>
</evidence>
<dbReference type="EMBL" id="JAWCUI010000012">
    <property type="protein sequence ID" value="KAL1899535.1"/>
    <property type="molecule type" value="Genomic_DNA"/>
</dbReference>
<dbReference type="Gene3D" id="1.25.40.20">
    <property type="entry name" value="Ankyrin repeat-containing domain"/>
    <property type="match status" value="1"/>
</dbReference>
<comment type="caution">
    <text evidence="2">The sequence shown here is derived from an EMBL/GenBank/DDBJ whole genome shotgun (WGS) entry which is preliminary data.</text>
</comment>
<dbReference type="Proteomes" id="UP001583186">
    <property type="component" value="Unassembled WGS sequence"/>
</dbReference>
<proteinExistence type="predicted"/>